<feature type="domain" description="Major facilitator superfamily (MFS) profile" evidence="7">
    <location>
        <begin position="8"/>
        <end position="460"/>
    </location>
</feature>
<feature type="transmembrane region" description="Helical" evidence="6">
    <location>
        <begin position="432"/>
        <end position="455"/>
    </location>
</feature>
<organism evidence="8 9">
    <name type="scientific">Salinithrix halophila</name>
    <dbReference type="NCBI Taxonomy" id="1485204"/>
    <lineage>
        <taxon>Bacteria</taxon>
        <taxon>Bacillati</taxon>
        <taxon>Bacillota</taxon>
        <taxon>Bacilli</taxon>
        <taxon>Bacillales</taxon>
        <taxon>Thermoactinomycetaceae</taxon>
        <taxon>Salinithrix</taxon>
    </lineage>
</organism>
<dbReference type="Pfam" id="PF07690">
    <property type="entry name" value="MFS_1"/>
    <property type="match status" value="1"/>
</dbReference>
<evidence type="ECO:0000256" key="5">
    <source>
        <dbReference type="ARBA" id="ARBA00023136"/>
    </source>
</evidence>
<feature type="transmembrane region" description="Helical" evidence="6">
    <location>
        <begin position="388"/>
        <end position="412"/>
    </location>
</feature>
<feature type="transmembrane region" description="Helical" evidence="6">
    <location>
        <begin position="225"/>
        <end position="244"/>
    </location>
</feature>
<feature type="transmembrane region" description="Helical" evidence="6">
    <location>
        <begin position="130"/>
        <end position="149"/>
    </location>
</feature>
<comment type="subcellular location">
    <subcellularLocation>
        <location evidence="1">Cell membrane</location>
        <topology evidence="1">Multi-pass membrane protein</topology>
    </subcellularLocation>
</comment>
<dbReference type="PANTHER" id="PTHR23501">
    <property type="entry name" value="MAJOR FACILITATOR SUPERFAMILY"/>
    <property type="match status" value="1"/>
</dbReference>
<name>A0ABV8JKP6_9BACL</name>
<feature type="transmembrane region" description="Helical" evidence="6">
    <location>
        <begin position="352"/>
        <end position="376"/>
    </location>
</feature>
<dbReference type="InterPro" id="IPR020846">
    <property type="entry name" value="MFS_dom"/>
</dbReference>
<dbReference type="Gene3D" id="1.20.1250.20">
    <property type="entry name" value="MFS general substrate transporter like domains"/>
    <property type="match status" value="1"/>
</dbReference>
<feature type="transmembrane region" description="Helical" evidence="6">
    <location>
        <begin position="193"/>
        <end position="213"/>
    </location>
</feature>
<feature type="transmembrane region" description="Helical" evidence="6">
    <location>
        <begin position="299"/>
        <end position="316"/>
    </location>
</feature>
<comment type="caution">
    <text evidence="8">The sequence shown here is derived from an EMBL/GenBank/DDBJ whole genome shotgun (WGS) entry which is preliminary data.</text>
</comment>
<dbReference type="InterPro" id="IPR011701">
    <property type="entry name" value="MFS"/>
</dbReference>
<evidence type="ECO:0000256" key="4">
    <source>
        <dbReference type="ARBA" id="ARBA00022989"/>
    </source>
</evidence>
<feature type="transmembrane region" description="Helical" evidence="6">
    <location>
        <begin position="264"/>
        <end position="287"/>
    </location>
</feature>
<dbReference type="InterPro" id="IPR036259">
    <property type="entry name" value="MFS_trans_sf"/>
</dbReference>
<dbReference type="Proteomes" id="UP001595843">
    <property type="component" value="Unassembled WGS sequence"/>
</dbReference>
<dbReference type="PANTHER" id="PTHR23501:SF190">
    <property type="entry name" value="MAJOR FACILITATOR SUPERFAMILY MFS_1"/>
    <property type="match status" value="1"/>
</dbReference>
<dbReference type="SUPFAM" id="SSF103473">
    <property type="entry name" value="MFS general substrate transporter"/>
    <property type="match status" value="1"/>
</dbReference>
<keyword evidence="4 6" id="KW-1133">Transmembrane helix</keyword>
<sequence>MPFKKNLSLDAFIIAIFLSALDIGMVAPSLTVIAADLGFPVRGVLWTIALHLAVFVLALPLMEAWAAKVGRREWFSVSLLLFAVGSLIAGGSHTWLSLIAGRVIQAVAAGGIVPVLAAEMGRMTKWEKRRWRIAVHAVLAVLLILTPYLSSTLTWMFSWRWLFWISIPAVLLVFTFSFRFRSGGRLRSPPYQIHGIFYFGAILLSAMTAISQLDPNKGWEALTDPGFLPFAFLAAGLGIPMMMVERQSDRPFFSLQLFTDRRLIALHGVTALAGVTWVAVVLVPGWMAEIYQRPPGTGGIFLSIVAASAWFSIPLARRISLHWGYQGVLALGFFATASAYFTLALITDPAALTTILAVLGFGLGFTLTAPVHELLFDVLSYRHVKNGLMVIGMFRAAGGALGLIVIGLSFFQEIPLTGGFSTVSGLPELWKSGYQVGMLTAAGAAVIGLIIALLLPISSSSAKEED</sequence>
<feature type="transmembrane region" description="Helical" evidence="6">
    <location>
        <begin position="161"/>
        <end position="181"/>
    </location>
</feature>
<evidence type="ECO:0000256" key="3">
    <source>
        <dbReference type="ARBA" id="ARBA00022692"/>
    </source>
</evidence>
<dbReference type="PROSITE" id="PS50850">
    <property type="entry name" value="MFS"/>
    <property type="match status" value="1"/>
</dbReference>
<feature type="transmembrane region" description="Helical" evidence="6">
    <location>
        <begin position="74"/>
        <end position="93"/>
    </location>
</feature>
<protein>
    <submittedName>
        <fullName evidence="8">MFS transporter</fullName>
    </submittedName>
</protein>
<gene>
    <name evidence="8" type="ORF">ACFOUO_06930</name>
</gene>
<evidence type="ECO:0000313" key="8">
    <source>
        <dbReference type="EMBL" id="MFC4076544.1"/>
    </source>
</evidence>
<dbReference type="EMBL" id="JBHSAP010000009">
    <property type="protein sequence ID" value="MFC4076544.1"/>
    <property type="molecule type" value="Genomic_DNA"/>
</dbReference>
<feature type="transmembrane region" description="Helical" evidence="6">
    <location>
        <begin position="44"/>
        <end position="62"/>
    </location>
</feature>
<dbReference type="RefSeq" id="WP_380703581.1">
    <property type="nucleotide sequence ID" value="NZ_JBHSAP010000009.1"/>
</dbReference>
<keyword evidence="2" id="KW-0813">Transport</keyword>
<feature type="transmembrane region" description="Helical" evidence="6">
    <location>
        <begin position="99"/>
        <end position="118"/>
    </location>
</feature>
<keyword evidence="3 6" id="KW-0812">Transmembrane</keyword>
<reference evidence="9" key="1">
    <citation type="journal article" date="2019" name="Int. J. Syst. Evol. Microbiol.">
        <title>The Global Catalogue of Microorganisms (GCM) 10K type strain sequencing project: providing services to taxonomists for standard genome sequencing and annotation.</title>
        <authorList>
            <consortium name="The Broad Institute Genomics Platform"/>
            <consortium name="The Broad Institute Genome Sequencing Center for Infectious Disease"/>
            <person name="Wu L."/>
            <person name="Ma J."/>
        </authorList>
    </citation>
    <scope>NUCLEOTIDE SEQUENCE [LARGE SCALE GENOMIC DNA]</scope>
    <source>
        <strain evidence="9">IBRC-M 10813</strain>
    </source>
</reference>
<evidence type="ECO:0000256" key="2">
    <source>
        <dbReference type="ARBA" id="ARBA00022448"/>
    </source>
</evidence>
<dbReference type="Gene3D" id="1.20.1720.10">
    <property type="entry name" value="Multidrug resistance protein D"/>
    <property type="match status" value="1"/>
</dbReference>
<proteinExistence type="predicted"/>
<evidence type="ECO:0000256" key="6">
    <source>
        <dbReference type="SAM" id="Phobius"/>
    </source>
</evidence>
<evidence type="ECO:0000256" key="1">
    <source>
        <dbReference type="ARBA" id="ARBA00004651"/>
    </source>
</evidence>
<accession>A0ABV8JKP6</accession>
<evidence type="ECO:0000313" key="9">
    <source>
        <dbReference type="Proteomes" id="UP001595843"/>
    </source>
</evidence>
<evidence type="ECO:0000259" key="7">
    <source>
        <dbReference type="PROSITE" id="PS50850"/>
    </source>
</evidence>
<feature type="transmembrane region" description="Helical" evidence="6">
    <location>
        <begin position="328"/>
        <end position="346"/>
    </location>
</feature>
<keyword evidence="9" id="KW-1185">Reference proteome</keyword>
<keyword evidence="5 6" id="KW-0472">Membrane</keyword>